<keyword evidence="1" id="KW-0325">Glycoprotein</keyword>
<evidence type="ECO:0000259" key="3">
    <source>
        <dbReference type="PROSITE" id="PS51034"/>
    </source>
</evidence>
<sequence length="245" mass="28284">MRIPDNVFEKSIYVNKLDKEKHSLHRVQRKKTVQMEVLSLYLSFLTICGTLGRTLIFLQVMLLCASSSGNPSPTLISGEKRISLQCLHNYMLLDMDLQDIPGLEPASLHLRHFSCKPYQVLDTRAIFRVPFQGCGTTRESNSDYIVYENVVDNSKESNTTRVLIRHAQELRYPFSCRYRQKYFLILQEGQSGKRRENEIDRGNGNSTKEKVFPEEVKRPTSSVSHVLLQKYLGIFLFGMHLLFSS</sequence>
<accession>A0ABN8RHH2</accession>
<gene>
    <name evidence="4" type="ORF">PLOB_00021165</name>
</gene>
<dbReference type="PROSITE" id="PS51034">
    <property type="entry name" value="ZP_2"/>
    <property type="match status" value="1"/>
</dbReference>
<dbReference type="Gene3D" id="2.60.40.3210">
    <property type="entry name" value="Zona pellucida, ZP-N domain"/>
    <property type="match status" value="1"/>
</dbReference>
<dbReference type="Pfam" id="PF23344">
    <property type="entry name" value="ZP-N"/>
    <property type="match status" value="1"/>
</dbReference>
<dbReference type="InterPro" id="IPR055356">
    <property type="entry name" value="ZP-N"/>
</dbReference>
<proteinExistence type="predicted"/>
<reference evidence="4 5" key="1">
    <citation type="submission" date="2022-05" db="EMBL/GenBank/DDBJ databases">
        <authorList>
            <consortium name="Genoscope - CEA"/>
            <person name="William W."/>
        </authorList>
    </citation>
    <scope>NUCLEOTIDE SEQUENCE [LARGE SCALE GENOMIC DNA]</scope>
</reference>
<organism evidence="4 5">
    <name type="scientific">Porites lobata</name>
    <dbReference type="NCBI Taxonomy" id="104759"/>
    <lineage>
        <taxon>Eukaryota</taxon>
        <taxon>Metazoa</taxon>
        <taxon>Cnidaria</taxon>
        <taxon>Anthozoa</taxon>
        <taxon>Hexacorallia</taxon>
        <taxon>Scleractinia</taxon>
        <taxon>Fungiina</taxon>
        <taxon>Poritidae</taxon>
        <taxon>Porites</taxon>
    </lineage>
</organism>
<dbReference type="InterPro" id="IPR051148">
    <property type="entry name" value="Zona_Pellucida_Domain_gp"/>
</dbReference>
<evidence type="ECO:0000313" key="4">
    <source>
        <dbReference type="EMBL" id="CAH3178849.1"/>
    </source>
</evidence>
<dbReference type="PANTHER" id="PTHR23343:SF118">
    <property type="entry name" value="ZP DOMAIN-CONTAINING PROTEIN"/>
    <property type="match status" value="1"/>
</dbReference>
<dbReference type="EMBL" id="CALNXK010000246">
    <property type="protein sequence ID" value="CAH3178849.1"/>
    <property type="molecule type" value="Genomic_DNA"/>
</dbReference>
<keyword evidence="2" id="KW-0472">Membrane</keyword>
<evidence type="ECO:0000256" key="1">
    <source>
        <dbReference type="ARBA" id="ARBA00023180"/>
    </source>
</evidence>
<dbReference type="InterPro" id="IPR001507">
    <property type="entry name" value="ZP_dom"/>
</dbReference>
<evidence type="ECO:0000313" key="5">
    <source>
        <dbReference type="Proteomes" id="UP001159405"/>
    </source>
</evidence>
<keyword evidence="2" id="KW-0812">Transmembrane</keyword>
<keyword evidence="2" id="KW-1133">Transmembrane helix</keyword>
<protein>
    <recommendedName>
        <fullName evidence="3">ZP domain-containing protein</fullName>
    </recommendedName>
</protein>
<dbReference type="PANTHER" id="PTHR23343">
    <property type="entry name" value="ZONA PELLUCIDA SPERM-BINDING PROTEIN"/>
    <property type="match status" value="1"/>
</dbReference>
<feature type="domain" description="ZP" evidence="3">
    <location>
        <begin position="85"/>
        <end position="245"/>
    </location>
</feature>
<feature type="transmembrane region" description="Helical" evidence="2">
    <location>
        <begin position="38"/>
        <end position="62"/>
    </location>
</feature>
<comment type="caution">
    <text evidence="4">The sequence shown here is derived from an EMBL/GenBank/DDBJ whole genome shotgun (WGS) entry which is preliminary data.</text>
</comment>
<dbReference type="Proteomes" id="UP001159405">
    <property type="component" value="Unassembled WGS sequence"/>
</dbReference>
<evidence type="ECO:0000256" key="2">
    <source>
        <dbReference type="SAM" id="Phobius"/>
    </source>
</evidence>
<keyword evidence="5" id="KW-1185">Reference proteome</keyword>
<name>A0ABN8RHH2_9CNID</name>